<gene>
    <name evidence="7" type="ORF">MU848_15305</name>
</gene>
<keyword evidence="1" id="KW-1003">Cell membrane</keyword>
<dbReference type="InterPro" id="IPR005534">
    <property type="entry name" value="Curli_assmbl/transp-comp_CsgG"/>
</dbReference>
<proteinExistence type="predicted"/>
<dbReference type="Gene3D" id="3.40.50.10610">
    <property type="entry name" value="ABC-type transport auxiliary lipoprotein component"/>
    <property type="match status" value="2"/>
</dbReference>
<dbReference type="Proteomes" id="UP001203512">
    <property type="component" value="Unassembled WGS sequence"/>
</dbReference>
<keyword evidence="3" id="KW-0472">Membrane</keyword>
<dbReference type="EMBL" id="JALKHS010000014">
    <property type="protein sequence ID" value="MCK0532957.1"/>
    <property type="molecule type" value="Genomic_DNA"/>
</dbReference>
<keyword evidence="4" id="KW-0564">Palmitate</keyword>
<accession>A0ABT0E0R0</accession>
<dbReference type="Pfam" id="PF03783">
    <property type="entry name" value="CsgG"/>
    <property type="match status" value="1"/>
</dbReference>
<name>A0ABT0E0R0_9SPHN</name>
<dbReference type="PANTHER" id="PTHR41164:SF1">
    <property type="entry name" value="CURLI PRODUCTION ASSEMBLY_TRANSPORT COMPONENT CSGG"/>
    <property type="match status" value="1"/>
</dbReference>
<evidence type="ECO:0000313" key="7">
    <source>
        <dbReference type="EMBL" id="MCK0532957.1"/>
    </source>
</evidence>
<keyword evidence="2" id="KW-0732">Signal</keyword>
<evidence type="ECO:0000256" key="3">
    <source>
        <dbReference type="ARBA" id="ARBA00023136"/>
    </source>
</evidence>
<protein>
    <submittedName>
        <fullName evidence="7">Curlin</fullName>
    </submittedName>
</protein>
<dbReference type="RefSeq" id="WP_247233958.1">
    <property type="nucleotide sequence ID" value="NZ_JALKHS010000014.1"/>
</dbReference>
<evidence type="ECO:0000256" key="6">
    <source>
        <dbReference type="SAM" id="MobiDB-lite"/>
    </source>
</evidence>
<feature type="region of interest" description="Disordered" evidence="6">
    <location>
        <begin position="308"/>
        <end position="356"/>
    </location>
</feature>
<dbReference type="PROSITE" id="PS51257">
    <property type="entry name" value="PROKAR_LIPOPROTEIN"/>
    <property type="match status" value="1"/>
</dbReference>
<evidence type="ECO:0000313" key="8">
    <source>
        <dbReference type="Proteomes" id="UP001203512"/>
    </source>
</evidence>
<keyword evidence="5" id="KW-0449">Lipoprotein</keyword>
<feature type="compositionally biased region" description="Polar residues" evidence="6">
    <location>
        <begin position="344"/>
        <end position="356"/>
    </location>
</feature>
<evidence type="ECO:0000256" key="4">
    <source>
        <dbReference type="ARBA" id="ARBA00023139"/>
    </source>
</evidence>
<comment type="caution">
    <text evidence="7">The sequence shown here is derived from an EMBL/GenBank/DDBJ whole genome shotgun (WGS) entry which is preliminary data.</text>
</comment>
<reference evidence="7 8" key="1">
    <citation type="submission" date="2022-04" db="EMBL/GenBank/DDBJ databases">
        <authorList>
            <person name="Huq M.A."/>
        </authorList>
    </citation>
    <scope>NUCLEOTIDE SEQUENCE [LARGE SCALE GENOMIC DNA]</scope>
    <source>
        <strain evidence="7 8">MAH-33</strain>
    </source>
</reference>
<keyword evidence="8" id="KW-1185">Reference proteome</keyword>
<evidence type="ECO:0000256" key="1">
    <source>
        <dbReference type="ARBA" id="ARBA00022475"/>
    </source>
</evidence>
<organism evidence="7 8">
    <name type="scientific">Sphingobium agri</name>
    <dbReference type="NCBI Taxonomy" id="2933566"/>
    <lineage>
        <taxon>Bacteria</taxon>
        <taxon>Pseudomonadati</taxon>
        <taxon>Pseudomonadota</taxon>
        <taxon>Alphaproteobacteria</taxon>
        <taxon>Sphingomonadales</taxon>
        <taxon>Sphingomonadaceae</taxon>
        <taxon>Sphingobium</taxon>
    </lineage>
</organism>
<evidence type="ECO:0000256" key="2">
    <source>
        <dbReference type="ARBA" id="ARBA00022729"/>
    </source>
</evidence>
<evidence type="ECO:0000256" key="5">
    <source>
        <dbReference type="ARBA" id="ARBA00023288"/>
    </source>
</evidence>
<sequence>MSIRGNIVKRSAAAALVGCMAATLGGCSVPHELVASASSAPQIAHVTPVQRDLIYLPPPPQPVPIAVYSFTDQTGQLKPSENIQSLSRAVTQGGTSVLIKALRDAGNGNWFTVVERERLDNLLKERQIIREMRQRYLGEAETPSSVLPSLLFAGILLEGGIIGYDSNTQTGGIGARFLGIGGDMQYRQNTVTVYLRAISVKTGEVLGNVVTSKTVASVALNTNVFKFVEFDELLEGEAGVSANEPIQIATQAAIEKAVYALIMEGAQPGGRQLWSFADAAAGQTYLNHYKEEKERAIAAAFRRTGPYYTDPIDDPKKAARAKPAKPQARASGTRQAAPAKVAANNKQNSAGQPAAR</sequence>
<dbReference type="PANTHER" id="PTHR41164">
    <property type="entry name" value="CURLI PRODUCTION ASSEMBLY/TRANSPORT COMPONENT CSGG"/>
    <property type="match status" value="1"/>
</dbReference>